<feature type="region of interest" description="Disordered" evidence="1">
    <location>
        <begin position="328"/>
        <end position="360"/>
    </location>
</feature>
<evidence type="ECO:0000313" key="2">
    <source>
        <dbReference type="EMBL" id="CAG2215259.1"/>
    </source>
</evidence>
<organism evidence="2 3">
    <name type="scientific">Mytilus edulis</name>
    <name type="common">Blue mussel</name>
    <dbReference type="NCBI Taxonomy" id="6550"/>
    <lineage>
        <taxon>Eukaryota</taxon>
        <taxon>Metazoa</taxon>
        <taxon>Spiralia</taxon>
        <taxon>Lophotrochozoa</taxon>
        <taxon>Mollusca</taxon>
        <taxon>Bivalvia</taxon>
        <taxon>Autobranchia</taxon>
        <taxon>Pteriomorphia</taxon>
        <taxon>Mytilida</taxon>
        <taxon>Mytiloidea</taxon>
        <taxon>Mytilidae</taxon>
        <taxon>Mytilinae</taxon>
        <taxon>Mytilus</taxon>
    </lineage>
</organism>
<evidence type="ECO:0000313" key="3">
    <source>
        <dbReference type="Proteomes" id="UP000683360"/>
    </source>
</evidence>
<gene>
    <name evidence="2" type="ORF">MEDL_29018</name>
</gene>
<protein>
    <submittedName>
        <fullName evidence="2">Uncharacterized protein</fullName>
    </submittedName>
</protein>
<accession>A0A8S3SE71</accession>
<evidence type="ECO:0000256" key="1">
    <source>
        <dbReference type="SAM" id="MobiDB-lite"/>
    </source>
</evidence>
<dbReference type="EMBL" id="CAJPWZ010001438">
    <property type="protein sequence ID" value="CAG2215259.1"/>
    <property type="molecule type" value="Genomic_DNA"/>
</dbReference>
<proteinExistence type="predicted"/>
<dbReference type="OrthoDB" id="6164216at2759"/>
<reference evidence="2" key="1">
    <citation type="submission" date="2021-03" db="EMBL/GenBank/DDBJ databases">
        <authorList>
            <person name="Bekaert M."/>
        </authorList>
    </citation>
    <scope>NUCLEOTIDE SEQUENCE</scope>
</reference>
<dbReference type="Proteomes" id="UP000683360">
    <property type="component" value="Unassembled WGS sequence"/>
</dbReference>
<comment type="caution">
    <text evidence="2">The sequence shown here is derived from an EMBL/GenBank/DDBJ whole genome shotgun (WGS) entry which is preliminary data.</text>
</comment>
<keyword evidence="3" id="KW-1185">Reference proteome</keyword>
<feature type="region of interest" description="Disordered" evidence="1">
    <location>
        <begin position="72"/>
        <end position="95"/>
    </location>
</feature>
<name>A0A8S3SE71_MYTED</name>
<sequence>MTKPKKPVQYCNVTRTDKEPQRRLLNRGAIKNGLGGQKIEYPVNRVMPRNKKGQPLSSNRIDVNLNNFLPKLPDANTGNTKMRGVNPYAPEPKPITDGTSYLDTYQMKPGFHFPDVEDKIKIAARHQLQIKVVPKEIVKLEDELDNRPRTRMHREDNVTTLLSPSDLSVISYNRSDSPLNIPMPPSRRASPLYAGPPTMPHGEGTHLSSSAELQIEGALVPRPPPMSCGEGQEHAYMPCPPSMSHNEDRMYMPRPPPGPRGVRHAFMPQPPTVQREADQAHMPTVPKEDGTSYYKRKTSVKLENMNIFPHHNTQLGLTAEILNNCMPTAPTRSERNIRGQSQQKGGGRKTLPPLQRNMPY</sequence>
<dbReference type="AlphaFoldDB" id="A0A8S3SE71"/>